<dbReference type="InterPro" id="IPR005123">
    <property type="entry name" value="Oxoglu/Fe-dep_dioxygenase_dom"/>
</dbReference>
<keyword evidence="4" id="KW-0223">Dioxygenase</keyword>
<evidence type="ECO:0000313" key="8">
    <source>
        <dbReference type="EMBL" id="MDC8011306.1"/>
    </source>
</evidence>
<comment type="caution">
    <text evidence="8">The sequence shown here is derived from an EMBL/GenBank/DDBJ whole genome shotgun (WGS) entry which is preliminary data.</text>
</comment>
<keyword evidence="2" id="KW-0479">Metal-binding</keyword>
<evidence type="ECO:0000256" key="6">
    <source>
        <dbReference type="ARBA" id="ARBA00023004"/>
    </source>
</evidence>
<dbReference type="PROSITE" id="PS51471">
    <property type="entry name" value="FE2OG_OXY"/>
    <property type="match status" value="1"/>
</dbReference>
<dbReference type="EMBL" id="JAOVZO020000001">
    <property type="protein sequence ID" value="MDC8011306.1"/>
    <property type="molecule type" value="Genomic_DNA"/>
</dbReference>
<dbReference type="InterPro" id="IPR045054">
    <property type="entry name" value="P4HA-like"/>
</dbReference>
<keyword evidence="5" id="KW-0560">Oxidoreductase</keyword>
<keyword evidence="9" id="KW-1185">Reference proteome</keyword>
<dbReference type="InterPro" id="IPR044862">
    <property type="entry name" value="Pro_4_hyd_alph_FE2OG_OXY"/>
</dbReference>
<evidence type="ECO:0000256" key="4">
    <source>
        <dbReference type="ARBA" id="ARBA00022964"/>
    </source>
</evidence>
<gene>
    <name evidence="8" type="ORF">OD750_001960</name>
</gene>
<feature type="domain" description="Fe2OG dioxygenase" evidence="7">
    <location>
        <begin position="99"/>
        <end position="192"/>
    </location>
</feature>
<dbReference type="Gene3D" id="2.60.120.620">
    <property type="entry name" value="q2cbj1_9rhob like domain"/>
    <property type="match status" value="1"/>
</dbReference>
<proteinExistence type="predicted"/>
<comment type="cofactor">
    <cofactor evidence="1">
        <name>L-ascorbate</name>
        <dbReference type="ChEBI" id="CHEBI:38290"/>
    </cofactor>
</comment>
<dbReference type="PANTHER" id="PTHR10869:SF246">
    <property type="entry name" value="TRANSMEMBRANE PROLYL 4-HYDROXYLASE"/>
    <property type="match status" value="1"/>
</dbReference>
<name>A0A9X4BGB6_9GAMM</name>
<dbReference type="RefSeq" id="WP_263543672.1">
    <property type="nucleotide sequence ID" value="NZ_JAOVZO020000001.1"/>
</dbReference>
<dbReference type="InterPro" id="IPR006620">
    <property type="entry name" value="Pro_4_hyd_alph"/>
</dbReference>
<dbReference type="AlphaFoldDB" id="A0A9X4BGB6"/>
<protein>
    <submittedName>
        <fullName evidence="8">2OG-Fe(II) oxygenase</fullName>
    </submittedName>
</protein>
<keyword evidence="6" id="KW-0408">Iron</keyword>
<evidence type="ECO:0000313" key="9">
    <source>
        <dbReference type="Proteomes" id="UP001139971"/>
    </source>
</evidence>
<evidence type="ECO:0000256" key="1">
    <source>
        <dbReference type="ARBA" id="ARBA00001961"/>
    </source>
</evidence>
<sequence>MNAQADRRDLRHYLRVYDDAFDANLCAQLIASFEGLARFQRGNGRGIRAGLDDSAWTELDISPLSDAGFKGFLLGRMQEALARYNADIGLSIPVPPSPRIAELVIKRYRPDREERFQLHFDSINEAANRYLVFLWYLNDIAEGGETRFPDLDVVVRPRAGRLLMFPPYWMYQHEAPPPRSGDKYILSTYLLF</sequence>
<evidence type="ECO:0000256" key="5">
    <source>
        <dbReference type="ARBA" id="ARBA00023002"/>
    </source>
</evidence>
<dbReference type="Pfam" id="PF13640">
    <property type="entry name" value="2OG-FeII_Oxy_3"/>
    <property type="match status" value="1"/>
</dbReference>
<keyword evidence="3" id="KW-0847">Vitamin C</keyword>
<evidence type="ECO:0000256" key="2">
    <source>
        <dbReference type="ARBA" id="ARBA00022723"/>
    </source>
</evidence>
<dbReference type="GO" id="GO:0031418">
    <property type="term" value="F:L-ascorbic acid binding"/>
    <property type="evidence" value="ECO:0007669"/>
    <property type="project" value="UniProtKB-KW"/>
</dbReference>
<dbReference type="GO" id="GO:0005506">
    <property type="term" value="F:iron ion binding"/>
    <property type="evidence" value="ECO:0007669"/>
    <property type="project" value="InterPro"/>
</dbReference>
<evidence type="ECO:0000256" key="3">
    <source>
        <dbReference type="ARBA" id="ARBA00022896"/>
    </source>
</evidence>
<dbReference type="GO" id="GO:0004656">
    <property type="term" value="F:procollagen-proline 4-dioxygenase activity"/>
    <property type="evidence" value="ECO:0007669"/>
    <property type="project" value="TreeGrafter"/>
</dbReference>
<dbReference type="Proteomes" id="UP001139971">
    <property type="component" value="Unassembled WGS sequence"/>
</dbReference>
<organism evidence="8 9">
    <name type="scientific">Tahibacter soli</name>
    <dbReference type="NCBI Taxonomy" id="2983605"/>
    <lineage>
        <taxon>Bacteria</taxon>
        <taxon>Pseudomonadati</taxon>
        <taxon>Pseudomonadota</taxon>
        <taxon>Gammaproteobacteria</taxon>
        <taxon>Lysobacterales</taxon>
        <taxon>Rhodanobacteraceae</taxon>
        <taxon>Tahibacter</taxon>
    </lineage>
</organism>
<dbReference type="SMART" id="SM00702">
    <property type="entry name" value="P4Hc"/>
    <property type="match status" value="1"/>
</dbReference>
<dbReference type="PANTHER" id="PTHR10869">
    <property type="entry name" value="PROLYL 4-HYDROXYLASE ALPHA SUBUNIT"/>
    <property type="match status" value="1"/>
</dbReference>
<evidence type="ECO:0000259" key="7">
    <source>
        <dbReference type="PROSITE" id="PS51471"/>
    </source>
</evidence>
<accession>A0A9X4BGB6</accession>
<reference evidence="8" key="1">
    <citation type="submission" date="2023-02" db="EMBL/GenBank/DDBJ databases">
        <title>Tahibacter soli sp. nov. isolated from soil.</title>
        <authorList>
            <person name="Baek J.H."/>
            <person name="Lee J.K."/>
            <person name="Choi D.G."/>
            <person name="Jeon C.O."/>
        </authorList>
    </citation>
    <scope>NUCLEOTIDE SEQUENCE</scope>
    <source>
        <strain evidence="8">BL</strain>
    </source>
</reference>